<dbReference type="InterPro" id="IPR013022">
    <property type="entry name" value="Xyl_isomerase-like_TIM-brl"/>
</dbReference>
<dbReference type="InterPro" id="IPR036291">
    <property type="entry name" value="NAD(P)-bd_dom_sf"/>
</dbReference>
<dbReference type="AlphaFoldDB" id="A0A0F9XTN8"/>
<dbReference type="Gene3D" id="3.40.50.720">
    <property type="entry name" value="NAD(P)-binding Rossmann-like Domain"/>
    <property type="match status" value="1"/>
</dbReference>
<dbReference type="InterPro" id="IPR000683">
    <property type="entry name" value="Gfo/Idh/MocA-like_OxRdtase_N"/>
</dbReference>
<dbReference type="SUPFAM" id="SSF55347">
    <property type="entry name" value="Glyceraldehyde-3-phosphate dehydrogenase-like, C-terminal domain"/>
    <property type="match status" value="1"/>
</dbReference>
<feature type="domain" description="GFO/IDH/MocA-like oxidoreductase" evidence="3">
    <location>
        <begin position="400"/>
        <end position="522"/>
    </location>
</feature>
<dbReference type="SUPFAM" id="SSF51735">
    <property type="entry name" value="NAD(P)-binding Rossmann-fold domains"/>
    <property type="match status" value="1"/>
</dbReference>
<name>A0A0F9XTN8_9ZZZZ</name>
<dbReference type="InterPro" id="IPR055170">
    <property type="entry name" value="GFO_IDH_MocA-like_dom"/>
</dbReference>
<dbReference type="GO" id="GO:0000166">
    <property type="term" value="F:nucleotide binding"/>
    <property type="evidence" value="ECO:0007669"/>
    <property type="project" value="InterPro"/>
</dbReference>
<gene>
    <name evidence="4" type="ORF">LCGC14_0102670</name>
</gene>
<evidence type="ECO:0008006" key="5">
    <source>
        <dbReference type="Google" id="ProtNLM"/>
    </source>
</evidence>
<dbReference type="PANTHER" id="PTHR43249">
    <property type="entry name" value="UDP-N-ACETYL-2-AMINO-2-DEOXY-D-GLUCURONATE OXIDASE"/>
    <property type="match status" value="1"/>
</dbReference>
<dbReference type="InterPro" id="IPR036237">
    <property type="entry name" value="Xyl_isomerase-like_sf"/>
</dbReference>
<dbReference type="SUPFAM" id="SSF51658">
    <property type="entry name" value="Xylose isomerase-like"/>
    <property type="match status" value="1"/>
</dbReference>
<comment type="caution">
    <text evidence="4">The sequence shown here is derived from an EMBL/GenBank/DDBJ whole genome shotgun (WGS) entry which is preliminary data.</text>
</comment>
<dbReference type="Gene3D" id="3.20.20.150">
    <property type="entry name" value="Divalent-metal-dependent TIM barrel enzymes"/>
    <property type="match status" value="1"/>
</dbReference>
<feature type="domain" description="Gfo/Idh/MocA-like oxidoreductase N-terminal" evidence="2">
    <location>
        <begin position="278"/>
        <end position="387"/>
    </location>
</feature>
<dbReference type="PANTHER" id="PTHR43249:SF1">
    <property type="entry name" value="D-GLUCOSIDE 3-DEHYDROGENASE"/>
    <property type="match status" value="1"/>
</dbReference>
<reference evidence="4" key="1">
    <citation type="journal article" date="2015" name="Nature">
        <title>Complex archaea that bridge the gap between prokaryotes and eukaryotes.</title>
        <authorList>
            <person name="Spang A."/>
            <person name="Saw J.H."/>
            <person name="Jorgensen S.L."/>
            <person name="Zaremba-Niedzwiedzka K."/>
            <person name="Martijn J."/>
            <person name="Lind A.E."/>
            <person name="van Eijk R."/>
            <person name="Schleper C."/>
            <person name="Guy L."/>
            <person name="Ettema T.J."/>
        </authorList>
    </citation>
    <scope>NUCLEOTIDE SEQUENCE</scope>
</reference>
<dbReference type="InterPro" id="IPR052515">
    <property type="entry name" value="Gfo/Idh/MocA_Oxidoreductase"/>
</dbReference>
<dbReference type="Gene3D" id="3.30.360.10">
    <property type="entry name" value="Dihydrodipicolinate Reductase, domain 2"/>
    <property type="match status" value="1"/>
</dbReference>
<protein>
    <recommendedName>
        <fullName evidence="5">Gfo/Idh/MocA-like oxidoreductase N-terminal domain-containing protein</fullName>
    </recommendedName>
</protein>
<evidence type="ECO:0000313" key="4">
    <source>
        <dbReference type="EMBL" id="KKO02817.1"/>
    </source>
</evidence>
<evidence type="ECO:0000259" key="2">
    <source>
        <dbReference type="Pfam" id="PF01408"/>
    </source>
</evidence>
<dbReference type="EMBL" id="LAZR01000029">
    <property type="protein sequence ID" value="KKO02817.1"/>
    <property type="molecule type" value="Genomic_DNA"/>
</dbReference>
<sequence>MKRISIINDEISDDPKRVVLFLKLHKIKNVDLRSINGKNVLDIPLPVLRKLAIYLNRNGIKVTCIASPILKWYPSGIKAKKVGNIKIDSFGFNNKSKADYEKVFIIADIFKTKYIRVFSFLKYKDFKIKHLDKEIEKLLDLAKKKNKILLLENEPACNIDSVDSLYKAVKRYNSKHLRVLLDIGNLYKQGKKLQDKDIVKLGKYIRYVHIKDYSQTKKEYVPVGAGDINYKKHLSSIKKFADKDLIFSIETHTNKKNRYRDSGNSINELKEILSNKKIRYGIVGCGRILKKHLLAIKADKNSELGGVFDIDKKKMNSVGEEHFRNLGELIENVDVVDICTPHHTHKDMIIKALRSNKKCLCEKPVCLNEKEANEIRKIKNYDKNIFVVFQNRFNPPILFLKKLINSKKTGKILYIFGNVRWFRDKDYYKKSWRGKKKLEGGILFNQGIHIIDIMMENFSPKSTVKVINSFRKKIYHKKINTEDLFLAQFKSGDTIFNLEVVVSSVPRNLESSIFVIFERGSIKIGGVALNELLYSSFKDKCDVDFKPEVKNSPVYGNGHNILIKKLSEYLLTGKKDINLVSFEEAYKRTVFINQLYKTAKEIKYKNI</sequence>
<dbReference type="Pfam" id="PF22725">
    <property type="entry name" value="GFO_IDH_MocA_C3"/>
    <property type="match status" value="1"/>
</dbReference>
<organism evidence="4">
    <name type="scientific">marine sediment metagenome</name>
    <dbReference type="NCBI Taxonomy" id="412755"/>
    <lineage>
        <taxon>unclassified sequences</taxon>
        <taxon>metagenomes</taxon>
        <taxon>ecological metagenomes</taxon>
    </lineage>
</organism>
<dbReference type="Pfam" id="PF01408">
    <property type="entry name" value="GFO_IDH_MocA"/>
    <property type="match status" value="1"/>
</dbReference>
<evidence type="ECO:0000259" key="1">
    <source>
        <dbReference type="Pfam" id="PF01261"/>
    </source>
</evidence>
<evidence type="ECO:0000259" key="3">
    <source>
        <dbReference type="Pfam" id="PF22725"/>
    </source>
</evidence>
<feature type="domain" description="Xylose isomerase-like TIM barrel" evidence="1">
    <location>
        <begin position="49"/>
        <end position="262"/>
    </location>
</feature>
<accession>A0A0F9XTN8</accession>
<dbReference type="Pfam" id="PF01261">
    <property type="entry name" value="AP_endonuc_2"/>
    <property type="match status" value="1"/>
</dbReference>
<proteinExistence type="predicted"/>